<dbReference type="RefSeq" id="WP_258569560.1">
    <property type="nucleotide sequence ID" value="NZ_JAKUDN010000002.1"/>
</dbReference>
<sequence>MSTMTTLVLVLNLGTVKIELMPDVAPKHVAQIQKLVAEKAYDGIVFHRVIDGFMAQTGDVKHGHIDSLNYQMVGTGQSDLPNIPAEFNPVSHQRGVVSMARSSNPDSGNSQFFICFGDASFLDKQYSVFGKVTEGMDIVDSIKRGAPGSGAVQEPDYIKSAYLE</sequence>
<feature type="domain" description="PPIase cyclophilin-type" evidence="6">
    <location>
        <begin position="12"/>
        <end position="155"/>
    </location>
</feature>
<dbReference type="SUPFAM" id="SSF50891">
    <property type="entry name" value="Cyclophilin-like"/>
    <property type="match status" value="1"/>
</dbReference>
<dbReference type="Gene3D" id="2.40.100.10">
    <property type="entry name" value="Cyclophilin-like"/>
    <property type="match status" value="1"/>
</dbReference>
<keyword evidence="4 5" id="KW-0413">Isomerase</keyword>
<reference evidence="7 8" key="1">
    <citation type="journal article" date="2022" name="Nat. Microbiol.">
        <title>The microbiome of a bacterivorous marine choanoflagellate contains a resource-demanding obligate bacterial associate.</title>
        <authorList>
            <person name="Needham D.M."/>
            <person name="Poirier C."/>
            <person name="Bachy C."/>
            <person name="George E.E."/>
            <person name="Wilken S."/>
            <person name="Yung C.C.M."/>
            <person name="Limardo A.J."/>
            <person name="Morando M."/>
            <person name="Sudek L."/>
            <person name="Malmstrom R.R."/>
            <person name="Keeling P.J."/>
            <person name="Santoro A.E."/>
            <person name="Worden A.Z."/>
        </authorList>
    </citation>
    <scope>NUCLEOTIDE SEQUENCE [LARGE SCALE GENOMIC DNA]</scope>
    <source>
        <strain evidence="7 8">Comchoano-2</strain>
    </source>
</reference>
<keyword evidence="8" id="KW-1185">Reference proteome</keyword>
<evidence type="ECO:0000259" key="6">
    <source>
        <dbReference type="PROSITE" id="PS50072"/>
    </source>
</evidence>
<accession>A0ABT1L738</accession>
<protein>
    <recommendedName>
        <fullName evidence="5">Peptidyl-prolyl cis-trans isomerase</fullName>
        <shortName evidence="5">PPIase</shortName>
        <ecNumber evidence="5">5.2.1.8</ecNumber>
    </recommendedName>
</protein>
<evidence type="ECO:0000256" key="2">
    <source>
        <dbReference type="ARBA" id="ARBA00007365"/>
    </source>
</evidence>
<dbReference type="PIRSF" id="PIRSF001467">
    <property type="entry name" value="Peptidylpro_ismrse"/>
    <property type="match status" value="1"/>
</dbReference>
<dbReference type="PANTHER" id="PTHR45625:SF4">
    <property type="entry name" value="PEPTIDYLPROLYL ISOMERASE DOMAIN AND WD REPEAT-CONTAINING PROTEIN 1"/>
    <property type="match status" value="1"/>
</dbReference>
<dbReference type="EC" id="5.2.1.8" evidence="5"/>
<dbReference type="Pfam" id="PF00160">
    <property type="entry name" value="Pro_isomerase"/>
    <property type="match status" value="1"/>
</dbReference>
<comment type="caution">
    <text evidence="7">The sequence shown here is derived from an EMBL/GenBank/DDBJ whole genome shotgun (WGS) entry which is preliminary data.</text>
</comment>
<dbReference type="PROSITE" id="PS50072">
    <property type="entry name" value="CSA_PPIASE_2"/>
    <property type="match status" value="1"/>
</dbReference>
<comment type="catalytic activity">
    <reaction evidence="5">
        <text>[protein]-peptidylproline (omega=180) = [protein]-peptidylproline (omega=0)</text>
        <dbReference type="Rhea" id="RHEA:16237"/>
        <dbReference type="Rhea" id="RHEA-COMP:10747"/>
        <dbReference type="Rhea" id="RHEA-COMP:10748"/>
        <dbReference type="ChEBI" id="CHEBI:83833"/>
        <dbReference type="ChEBI" id="CHEBI:83834"/>
        <dbReference type="EC" id="5.2.1.8"/>
    </reaction>
</comment>
<comment type="similarity">
    <text evidence="2 5">Belongs to the cyclophilin-type PPIase family.</text>
</comment>
<evidence type="ECO:0000256" key="5">
    <source>
        <dbReference type="RuleBase" id="RU363019"/>
    </source>
</evidence>
<dbReference type="PRINTS" id="PR00153">
    <property type="entry name" value="CSAPPISMRASE"/>
</dbReference>
<evidence type="ECO:0000256" key="4">
    <source>
        <dbReference type="ARBA" id="ARBA00023235"/>
    </source>
</evidence>
<dbReference type="Proteomes" id="UP001320768">
    <property type="component" value="Unassembled WGS sequence"/>
</dbReference>
<dbReference type="CDD" id="cd00317">
    <property type="entry name" value="cyclophilin"/>
    <property type="match status" value="1"/>
</dbReference>
<gene>
    <name evidence="7" type="ORF">MKS91_04030</name>
</gene>
<dbReference type="InterPro" id="IPR024936">
    <property type="entry name" value="Cyclophilin-type_PPIase"/>
</dbReference>
<comment type="function">
    <text evidence="1 5">PPIases accelerate the folding of proteins. It catalyzes the cis-trans isomerization of proline imidic peptide bonds in oligopeptides.</text>
</comment>
<name>A0ABT1L738_9GAMM</name>
<proteinExistence type="inferred from homology"/>
<dbReference type="InterPro" id="IPR002130">
    <property type="entry name" value="Cyclophilin-type_PPIase_dom"/>
</dbReference>
<evidence type="ECO:0000313" key="8">
    <source>
        <dbReference type="Proteomes" id="UP001320768"/>
    </source>
</evidence>
<evidence type="ECO:0000256" key="1">
    <source>
        <dbReference type="ARBA" id="ARBA00002388"/>
    </source>
</evidence>
<dbReference type="EMBL" id="JAKUDN010000002">
    <property type="protein sequence ID" value="MCP8352455.1"/>
    <property type="molecule type" value="Genomic_DNA"/>
</dbReference>
<evidence type="ECO:0000313" key="7">
    <source>
        <dbReference type="EMBL" id="MCP8352455.1"/>
    </source>
</evidence>
<dbReference type="InterPro" id="IPR044666">
    <property type="entry name" value="Cyclophilin_A-like"/>
</dbReference>
<dbReference type="InterPro" id="IPR029000">
    <property type="entry name" value="Cyclophilin-like_dom_sf"/>
</dbReference>
<keyword evidence="3 5" id="KW-0697">Rotamase</keyword>
<dbReference type="GO" id="GO:0016853">
    <property type="term" value="F:isomerase activity"/>
    <property type="evidence" value="ECO:0007669"/>
    <property type="project" value="UniProtKB-KW"/>
</dbReference>
<dbReference type="PANTHER" id="PTHR45625">
    <property type="entry name" value="PEPTIDYL-PROLYL CIS-TRANS ISOMERASE-RELATED"/>
    <property type="match status" value="1"/>
</dbReference>
<evidence type="ECO:0000256" key="3">
    <source>
        <dbReference type="ARBA" id="ARBA00023110"/>
    </source>
</evidence>
<organism evidence="7 8">
    <name type="scientific">Candidatus Synchoanobacter obligatus</name>
    <dbReference type="NCBI Taxonomy" id="2919597"/>
    <lineage>
        <taxon>Bacteria</taxon>
        <taxon>Pseudomonadati</taxon>
        <taxon>Pseudomonadota</taxon>
        <taxon>Gammaproteobacteria</taxon>
        <taxon>Candidatus Comchoanobacterales</taxon>
        <taxon>Candidatus Comchoanobacteraceae</taxon>
        <taxon>Candidatus Synchoanobacter</taxon>
    </lineage>
</organism>